<evidence type="ECO:0008006" key="4">
    <source>
        <dbReference type="Google" id="ProtNLM"/>
    </source>
</evidence>
<organism evidence="2 3">
    <name type="scientific">Kosmotoga arenicorallina S304</name>
    <dbReference type="NCBI Taxonomy" id="1453497"/>
    <lineage>
        <taxon>Bacteria</taxon>
        <taxon>Thermotogati</taxon>
        <taxon>Thermotogota</taxon>
        <taxon>Thermotogae</taxon>
        <taxon>Kosmotogales</taxon>
        <taxon>Kosmotogaceae</taxon>
        <taxon>Kosmotoga</taxon>
    </lineage>
</organism>
<evidence type="ECO:0000313" key="2">
    <source>
        <dbReference type="EMBL" id="OAA29147.1"/>
    </source>
</evidence>
<reference evidence="2 3" key="1">
    <citation type="submission" date="2014-02" db="EMBL/GenBank/DDBJ databases">
        <title>Kosmotoga genome sequencing.</title>
        <authorList>
            <person name="Pollo S.M."/>
            <person name="Charchuk R."/>
            <person name="Nesbo C.L."/>
        </authorList>
    </citation>
    <scope>NUCLEOTIDE SEQUENCE [LARGE SCALE GENOMIC DNA]</scope>
    <source>
        <strain evidence="2 3">S304</strain>
    </source>
</reference>
<keyword evidence="1" id="KW-0732">Signal</keyword>
<name>A0A176JYW5_9BACT</name>
<dbReference type="RefSeq" id="WP_068348305.1">
    <property type="nucleotide sequence ID" value="NZ_JFHK01000020.1"/>
</dbReference>
<sequence length="277" mass="30870">MKKSRIFFMIFILLSTTFILAEHSASCSPTDTSSKTVESFLTLANSTIIEISNEGSFTTGIKAHSFCVDNEAKLLFTLNEIYDYSSGKFLLLRTYDSLTGGYIYAGFGIIASVHNDTDDIDFYDYDGNFIKTIEFSGNPVILQSAYGIFLDNNTFLLSEDGYNNVIKVNISDGTAEIFKSFDFGWLGVFAKHEDSYYIYTSAGNAIYKFSASTDPVLIDDGFPAHVTGIVAEESILYFVSNFGNGFYSYNMESGELTKIADLNYPQGLYKITYNVLF</sequence>
<dbReference type="Proteomes" id="UP000077339">
    <property type="component" value="Unassembled WGS sequence"/>
</dbReference>
<protein>
    <recommendedName>
        <fullName evidence="4">DUF5050 domain-containing protein</fullName>
    </recommendedName>
</protein>
<evidence type="ECO:0000256" key="1">
    <source>
        <dbReference type="SAM" id="SignalP"/>
    </source>
</evidence>
<gene>
    <name evidence="2" type="ORF">AT15_03925</name>
</gene>
<comment type="caution">
    <text evidence="2">The sequence shown here is derived from an EMBL/GenBank/DDBJ whole genome shotgun (WGS) entry which is preliminary data.</text>
</comment>
<accession>A0A176JYW5</accession>
<feature type="chain" id="PRO_5008047362" description="DUF5050 domain-containing protein" evidence="1">
    <location>
        <begin position="22"/>
        <end position="277"/>
    </location>
</feature>
<dbReference type="EMBL" id="JFHK01000020">
    <property type="protein sequence ID" value="OAA29147.1"/>
    <property type="molecule type" value="Genomic_DNA"/>
</dbReference>
<proteinExistence type="predicted"/>
<dbReference type="PATRIC" id="fig|1453497.3.peg.777"/>
<evidence type="ECO:0000313" key="3">
    <source>
        <dbReference type="Proteomes" id="UP000077339"/>
    </source>
</evidence>
<dbReference type="SUPFAM" id="SSF75011">
    <property type="entry name" value="3-carboxy-cis,cis-mucoante lactonizing enzyme"/>
    <property type="match status" value="1"/>
</dbReference>
<dbReference type="AlphaFoldDB" id="A0A176JYW5"/>
<feature type="signal peptide" evidence="1">
    <location>
        <begin position="1"/>
        <end position="21"/>
    </location>
</feature>
<keyword evidence="3" id="KW-1185">Reference proteome</keyword>